<dbReference type="Pfam" id="PF00112">
    <property type="entry name" value="Peptidase_C1"/>
    <property type="match status" value="1"/>
</dbReference>
<dbReference type="SUPFAM" id="SSF54001">
    <property type="entry name" value="Cysteine proteinases"/>
    <property type="match status" value="1"/>
</dbReference>
<dbReference type="EMBL" id="CP111024">
    <property type="protein sequence ID" value="WAR23430.1"/>
    <property type="molecule type" value="Genomic_DNA"/>
</dbReference>
<keyword evidence="4" id="KW-0788">Thiol protease</keyword>
<dbReference type="CDD" id="cd02248">
    <property type="entry name" value="Peptidase_C1A"/>
    <property type="match status" value="1"/>
</dbReference>
<proteinExistence type="inferred from homology"/>
<dbReference type="InterPro" id="IPR025661">
    <property type="entry name" value="Pept_asp_AS"/>
</dbReference>
<dbReference type="PRINTS" id="PR00705">
    <property type="entry name" value="PAPAIN"/>
</dbReference>
<evidence type="ECO:0000256" key="3">
    <source>
        <dbReference type="ARBA" id="ARBA00022801"/>
    </source>
</evidence>
<evidence type="ECO:0000256" key="1">
    <source>
        <dbReference type="ARBA" id="ARBA00008455"/>
    </source>
</evidence>
<organism evidence="10 11">
    <name type="scientific">Mya arenaria</name>
    <name type="common">Soft-shell clam</name>
    <dbReference type="NCBI Taxonomy" id="6604"/>
    <lineage>
        <taxon>Eukaryota</taxon>
        <taxon>Metazoa</taxon>
        <taxon>Spiralia</taxon>
        <taxon>Lophotrochozoa</taxon>
        <taxon>Mollusca</taxon>
        <taxon>Bivalvia</taxon>
        <taxon>Autobranchia</taxon>
        <taxon>Heteroconchia</taxon>
        <taxon>Euheterodonta</taxon>
        <taxon>Imparidentia</taxon>
        <taxon>Neoheterodontei</taxon>
        <taxon>Myida</taxon>
        <taxon>Myoidea</taxon>
        <taxon>Myidae</taxon>
        <taxon>Mya</taxon>
    </lineage>
</organism>
<accession>A0ABY7FMZ7</accession>
<comment type="similarity">
    <text evidence="1">Belongs to the peptidase C1 family.</text>
</comment>
<dbReference type="PROSITE" id="PS00139">
    <property type="entry name" value="THIOL_PROTEASE_CYS"/>
    <property type="match status" value="1"/>
</dbReference>
<evidence type="ECO:0000256" key="4">
    <source>
        <dbReference type="ARBA" id="ARBA00022807"/>
    </source>
</evidence>
<dbReference type="InterPro" id="IPR013128">
    <property type="entry name" value="Peptidase_C1A"/>
</dbReference>
<feature type="domain" description="Cathepsin propeptide inhibitor" evidence="9">
    <location>
        <begin position="254"/>
        <end position="310"/>
    </location>
</feature>
<dbReference type="PROSITE" id="PS00639">
    <property type="entry name" value="THIOL_PROTEASE_HIS"/>
    <property type="match status" value="1"/>
</dbReference>
<evidence type="ECO:0000259" key="8">
    <source>
        <dbReference type="SMART" id="SM00645"/>
    </source>
</evidence>
<dbReference type="SMART" id="SM00848">
    <property type="entry name" value="Inhibitor_I29"/>
    <property type="match status" value="1"/>
</dbReference>
<evidence type="ECO:0000313" key="11">
    <source>
        <dbReference type="Proteomes" id="UP001164746"/>
    </source>
</evidence>
<evidence type="ECO:0000256" key="6">
    <source>
        <dbReference type="ARBA" id="ARBA00023157"/>
    </source>
</evidence>
<dbReference type="InterPro" id="IPR013201">
    <property type="entry name" value="Prot_inhib_I29"/>
</dbReference>
<protein>
    <submittedName>
        <fullName evidence="10">CFAD-like protein</fullName>
    </submittedName>
</protein>
<keyword evidence="5" id="KW-0865">Zymogen</keyword>
<dbReference type="SMART" id="SM00645">
    <property type="entry name" value="Pept_C1"/>
    <property type="match status" value="1"/>
</dbReference>
<keyword evidence="7" id="KW-0732">Signal</keyword>
<keyword evidence="3" id="KW-0378">Hydrolase</keyword>
<dbReference type="Pfam" id="PF08246">
    <property type="entry name" value="Inhibitor_I29"/>
    <property type="match status" value="1"/>
</dbReference>
<dbReference type="Proteomes" id="UP001164746">
    <property type="component" value="Chromosome 13"/>
</dbReference>
<gene>
    <name evidence="10" type="ORF">MAR_037099</name>
</gene>
<keyword evidence="2" id="KW-0645">Protease</keyword>
<evidence type="ECO:0000256" key="5">
    <source>
        <dbReference type="ARBA" id="ARBA00023145"/>
    </source>
</evidence>
<dbReference type="Gene3D" id="3.90.70.10">
    <property type="entry name" value="Cysteine proteinases"/>
    <property type="match status" value="1"/>
</dbReference>
<keyword evidence="6" id="KW-1015">Disulfide bond</keyword>
<dbReference type="InterPro" id="IPR025660">
    <property type="entry name" value="Pept_his_AS"/>
</dbReference>
<evidence type="ECO:0000313" key="10">
    <source>
        <dbReference type="EMBL" id="WAR23430.1"/>
    </source>
</evidence>
<feature type="signal peptide" evidence="7">
    <location>
        <begin position="1"/>
        <end position="28"/>
    </location>
</feature>
<name>A0ABY7FMZ7_MYAAR</name>
<dbReference type="InterPro" id="IPR000169">
    <property type="entry name" value="Pept_cys_AS"/>
</dbReference>
<evidence type="ECO:0000256" key="2">
    <source>
        <dbReference type="ARBA" id="ARBA00022670"/>
    </source>
</evidence>
<evidence type="ECO:0000259" key="9">
    <source>
        <dbReference type="SMART" id="SM00848"/>
    </source>
</evidence>
<dbReference type="InterPro" id="IPR039417">
    <property type="entry name" value="Peptidase_C1A_papain-like"/>
</dbReference>
<feature type="domain" description="Peptidase C1A papain C-terminal" evidence="8">
    <location>
        <begin position="338"/>
        <end position="555"/>
    </location>
</feature>
<keyword evidence="11" id="KW-1185">Reference proteome</keyword>
<sequence>MIMCLIQNRKMADVKMFVAVILLGLASALPYDSVLDGPPMWGDVYSVQGLLQLPYAEIKEPFAGFYDATNKRSRIDYYGGMVQTMQRADQGQYGVSFKVAPLTTYQVRNTMSCFKVPGIKGMAVDIQIILPDLTGFTKQTTQDIVKGQACDMWVKVNQEGHKKNTYTMWVASADQSPVRYEMMGFDSLLGSHFDKYVLDYFQYNKAAIPESVFDPPKNLTCSGFPGPGSSEHRVLSNPMMEYVSHNDDHVTEMFEQFKKTHSKTYTHDKEHAQRHHNFRQNLRFIHSKNRQGLTYRLAVNHLADKSSSELKMRNGYRHTPGDHGAQVFDKSSIDPSTVADSLDWRILGAVTPVKDQGVCGSCWSFGTVGTIEGAYFLKMGERVRFSQQQLIDCSWGEGNNGCDGGEDFRSYNYIMKAGGLTSEEQYGQYLAQDAYCHDNSTKPVAKIANFTAVTSKDQEALKVAIATKGPVSVGIDASHRSLSFYADGVYFEPKCGSDPDSLDHAVLAVGYGELNGQKYWLIKNSWSTYWGNDGYVLMSQKNNNCGVATAPTFVTLA</sequence>
<dbReference type="InterPro" id="IPR000668">
    <property type="entry name" value="Peptidase_C1A_C"/>
</dbReference>
<dbReference type="PANTHER" id="PTHR12411">
    <property type="entry name" value="CYSTEINE PROTEASE FAMILY C1-RELATED"/>
    <property type="match status" value="1"/>
</dbReference>
<dbReference type="InterPro" id="IPR038765">
    <property type="entry name" value="Papain-like_cys_pep_sf"/>
</dbReference>
<dbReference type="PROSITE" id="PS00640">
    <property type="entry name" value="THIOL_PROTEASE_ASN"/>
    <property type="match status" value="1"/>
</dbReference>
<reference evidence="10" key="1">
    <citation type="submission" date="2022-11" db="EMBL/GenBank/DDBJ databases">
        <title>Centuries of genome instability and evolution in soft-shell clam transmissible cancer (bioRxiv).</title>
        <authorList>
            <person name="Hart S.F.M."/>
            <person name="Yonemitsu M.A."/>
            <person name="Giersch R.M."/>
            <person name="Beal B.F."/>
            <person name="Arriagada G."/>
            <person name="Davis B.W."/>
            <person name="Ostrander E.A."/>
            <person name="Goff S.P."/>
            <person name="Metzger M.J."/>
        </authorList>
    </citation>
    <scope>NUCLEOTIDE SEQUENCE</scope>
    <source>
        <strain evidence="10">MELC-2E11</strain>
        <tissue evidence="10">Siphon/mantle</tissue>
    </source>
</reference>
<feature type="chain" id="PRO_5045071987" evidence="7">
    <location>
        <begin position="29"/>
        <end position="557"/>
    </location>
</feature>
<evidence type="ECO:0000256" key="7">
    <source>
        <dbReference type="SAM" id="SignalP"/>
    </source>
</evidence>